<dbReference type="SMART" id="SM00028">
    <property type="entry name" value="TPR"/>
    <property type="match status" value="3"/>
</dbReference>
<keyword evidence="2" id="KW-1133">Transmembrane helix</keyword>
<feature type="repeat" description="TPR" evidence="1">
    <location>
        <begin position="473"/>
        <end position="506"/>
    </location>
</feature>
<evidence type="ECO:0000256" key="2">
    <source>
        <dbReference type="SAM" id="Phobius"/>
    </source>
</evidence>
<accession>A0A6M6BJX5</accession>
<keyword evidence="2" id="KW-0812">Transmembrane</keyword>
<dbReference type="KEGG" id="hts:HMJ29_15570"/>
<name>A0A6M6BJX5_9BACT</name>
<protein>
    <submittedName>
        <fullName evidence="3">Tetratricopeptide repeat protein</fullName>
    </submittedName>
</protein>
<gene>
    <name evidence="3" type="ORF">HMJ29_15570</name>
</gene>
<keyword evidence="2" id="KW-0472">Membrane</keyword>
<feature type="repeat" description="TPR" evidence="1">
    <location>
        <begin position="540"/>
        <end position="573"/>
    </location>
</feature>
<dbReference type="SUPFAM" id="SSF48452">
    <property type="entry name" value="TPR-like"/>
    <property type="match status" value="1"/>
</dbReference>
<dbReference type="InterPro" id="IPR011990">
    <property type="entry name" value="TPR-like_helical_dom_sf"/>
</dbReference>
<dbReference type="InterPro" id="IPR019734">
    <property type="entry name" value="TPR_rpt"/>
</dbReference>
<evidence type="ECO:0000313" key="3">
    <source>
        <dbReference type="EMBL" id="QJX48269.1"/>
    </source>
</evidence>
<keyword evidence="1" id="KW-0802">TPR repeat</keyword>
<organism evidence="3 4">
    <name type="scientific">Hymenobacter taeanensis</name>
    <dbReference type="NCBI Taxonomy" id="2735321"/>
    <lineage>
        <taxon>Bacteria</taxon>
        <taxon>Pseudomonadati</taxon>
        <taxon>Bacteroidota</taxon>
        <taxon>Cytophagia</taxon>
        <taxon>Cytophagales</taxon>
        <taxon>Hymenobacteraceae</taxon>
        <taxon>Hymenobacter</taxon>
    </lineage>
</organism>
<proteinExistence type="predicted"/>
<dbReference type="Gene3D" id="1.25.40.10">
    <property type="entry name" value="Tetratricopeptide repeat domain"/>
    <property type="match status" value="2"/>
</dbReference>
<evidence type="ECO:0000256" key="1">
    <source>
        <dbReference type="PROSITE-ProRule" id="PRU00339"/>
    </source>
</evidence>
<dbReference type="PROSITE" id="PS50005">
    <property type="entry name" value="TPR"/>
    <property type="match status" value="2"/>
</dbReference>
<dbReference type="RefSeq" id="WP_171592353.1">
    <property type="nucleotide sequence ID" value="NZ_CP053538.1"/>
</dbReference>
<reference evidence="3 4" key="1">
    <citation type="submission" date="2020-05" db="EMBL/GenBank/DDBJ databases">
        <title>Complete genome sequence of Hymenobacter sp. TS19 in Coasted Sand Dune.</title>
        <authorList>
            <person name="Lee J.-H."/>
            <person name="Jung J.-H."/>
            <person name="Jeong S."/>
            <person name="Zhao L."/>
            <person name="Kim M.-K."/>
            <person name="Seo H.-S."/>
            <person name="Lim S."/>
        </authorList>
    </citation>
    <scope>NUCLEOTIDE SEQUENCE [LARGE SCALE GENOMIC DNA]</scope>
    <source>
        <strain evidence="3 4">TS19</strain>
    </source>
</reference>
<dbReference type="AlphaFoldDB" id="A0A6M6BJX5"/>
<feature type="transmembrane region" description="Helical" evidence="2">
    <location>
        <begin position="6"/>
        <end position="28"/>
    </location>
</feature>
<evidence type="ECO:0000313" key="4">
    <source>
        <dbReference type="Proteomes" id="UP000501623"/>
    </source>
</evidence>
<dbReference type="Proteomes" id="UP000501623">
    <property type="component" value="Chromosome"/>
</dbReference>
<dbReference type="Pfam" id="PF13414">
    <property type="entry name" value="TPR_11"/>
    <property type="match status" value="1"/>
</dbReference>
<keyword evidence="4" id="KW-1185">Reference proteome</keyword>
<dbReference type="EMBL" id="CP053538">
    <property type="protein sequence ID" value="QJX48269.1"/>
    <property type="molecule type" value="Genomic_DNA"/>
</dbReference>
<sequence length="631" mass="71025">MAPQDTSVVGSFTFVVWISAPPPLLLLMQSTLPRLFSLVVLAGAAGFLPACSPLSKVLKSAQSGQQITVEPTVLESNGENVLFEVTAKVPVKHLKKGVAYNLGLSYRYENGLREDTVGRMTFMSGEYIYDEEQKDKLLIRKQFAFPYSPRKSPGELVALPDVHELKPNGKRVKGKEIKLARGIVTTSRLVVRQDTALNLLPESVSNNMSGTRVLPFFFDAGKAEIRNYLGTNVAALEDFIEANQRTEKVMIVAGHSPDSLDRHDPRLADKRVQALLRYYKKQVDTDSYLNKVRDIDFETEAYHRRWDLFLNKVQESALRPAQVDSVLLLINDTPGTYATKEKSLHALSFYDYLEQYIYPVMRFGTVAVRYTAPKRYDSEIYVLSKKIVEKQTEADALTPEELRYSATLTPLLAEKQRIYETSVATTGLWQAYHNLAVVLLLRSEKEVNPKVQKAYLRRAAVNFTLAAHRNPTAESFYHVATAYHRAGDKLEALQNYDYAIKLGGSRPMLNKVFSDKAALEIEVGQLDDALRSLSYSGKSYQNIMNRALIYVLKGNYQGAANIYQEAIALRPDDPLLAYCLAVVAARQQNEPAMAMHLRHAVALDRTYANRAVEDLEFRDFAKGKAFLEALR</sequence>